<dbReference type="Proteomes" id="UP000179069">
    <property type="component" value="Unassembled WGS sequence"/>
</dbReference>
<evidence type="ECO:0000313" key="2">
    <source>
        <dbReference type="EMBL" id="OGY17314.1"/>
    </source>
</evidence>
<sequence length="93" mass="10684">MGQRRTRKDKIIAQLRRKVRNVPALSDTAEIESISVGMSEPQKASEPKPSPSLQGFLSLFSYDPLLIRKDLLKTLRWACLAFMLEIGLYFFLR</sequence>
<accession>A0A1G1VPR0</accession>
<comment type="caution">
    <text evidence="2">The sequence shown here is derived from an EMBL/GenBank/DDBJ whole genome shotgun (WGS) entry which is preliminary data.</text>
</comment>
<dbReference type="EMBL" id="MHCI01000003">
    <property type="protein sequence ID" value="OGY17314.1"/>
    <property type="molecule type" value="Genomic_DNA"/>
</dbReference>
<name>A0A1G1VPR0_9BACT</name>
<keyword evidence="1" id="KW-0472">Membrane</keyword>
<gene>
    <name evidence="2" type="ORF">A2785_00375</name>
</gene>
<evidence type="ECO:0000256" key="1">
    <source>
        <dbReference type="SAM" id="Phobius"/>
    </source>
</evidence>
<organism evidence="2 3">
    <name type="scientific">Candidatus Chisholmbacteria bacterium RIFCSPHIGHO2_01_FULL_49_18</name>
    <dbReference type="NCBI Taxonomy" id="1797590"/>
    <lineage>
        <taxon>Bacteria</taxon>
        <taxon>Candidatus Chisholmiibacteriota</taxon>
    </lineage>
</organism>
<evidence type="ECO:0000313" key="3">
    <source>
        <dbReference type="Proteomes" id="UP000179069"/>
    </source>
</evidence>
<keyword evidence="1" id="KW-1133">Transmembrane helix</keyword>
<proteinExistence type="predicted"/>
<feature type="transmembrane region" description="Helical" evidence="1">
    <location>
        <begin position="74"/>
        <end position="92"/>
    </location>
</feature>
<protein>
    <submittedName>
        <fullName evidence="2">Uncharacterized protein</fullName>
    </submittedName>
</protein>
<keyword evidence="1" id="KW-0812">Transmembrane</keyword>
<dbReference type="AlphaFoldDB" id="A0A1G1VPR0"/>
<reference evidence="2 3" key="1">
    <citation type="journal article" date="2016" name="Nat. Commun.">
        <title>Thousands of microbial genomes shed light on interconnected biogeochemical processes in an aquifer system.</title>
        <authorList>
            <person name="Anantharaman K."/>
            <person name="Brown C.T."/>
            <person name="Hug L.A."/>
            <person name="Sharon I."/>
            <person name="Castelle C.J."/>
            <person name="Probst A.J."/>
            <person name="Thomas B.C."/>
            <person name="Singh A."/>
            <person name="Wilkins M.J."/>
            <person name="Karaoz U."/>
            <person name="Brodie E.L."/>
            <person name="Williams K.H."/>
            <person name="Hubbard S.S."/>
            <person name="Banfield J.F."/>
        </authorList>
    </citation>
    <scope>NUCLEOTIDE SEQUENCE [LARGE SCALE GENOMIC DNA]</scope>
</reference>